<reference evidence="2 3" key="1">
    <citation type="journal article" date="2017" name="Water Res.">
        <title>Discovery and metagenomic analysis of an anammox bacterial enrichment related to Candidatus "Brocadia caroliniensis" in a full-scale glycerol-fed nitritation-denitritation separate centrate treatment process.</title>
        <authorList>
            <person name="Park H."/>
            <person name="Brotto A.C."/>
            <person name="van Loosdrecht M.C."/>
            <person name="Chandran K."/>
        </authorList>
    </citation>
    <scope>NUCLEOTIDE SEQUENCE [LARGE SCALE GENOMIC DNA]</scope>
    <source>
        <strain evidence="2">26THWARD</strain>
    </source>
</reference>
<accession>A0A1V4AUG1</accession>
<feature type="transmembrane region" description="Helical" evidence="1">
    <location>
        <begin position="14"/>
        <end position="36"/>
    </location>
</feature>
<evidence type="ECO:0000313" key="3">
    <source>
        <dbReference type="Proteomes" id="UP000189681"/>
    </source>
</evidence>
<protein>
    <submittedName>
        <fullName evidence="2">Uncharacterized protein</fullName>
    </submittedName>
</protein>
<dbReference type="Proteomes" id="UP000189681">
    <property type="component" value="Unassembled WGS sequence"/>
</dbReference>
<organism evidence="2 3">
    <name type="scientific">Candidatus Brocadia carolinensis</name>
    <dbReference type="NCBI Taxonomy" id="1004156"/>
    <lineage>
        <taxon>Bacteria</taxon>
        <taxon>Pseudomonadati</taxon>
        <taxon>Planctomycetota</taxon>
        <taxon>Candidatus Brocadiia</taxon>
        <taxon>Candidatus Brocadiales</taxon>
        <taxon>Candidatus Brocadiaceae</taxon>
        <taxon>Candidatus Brocadia</taxon>
    </lineage>
</organism>
<proteinExistence type="predicted"/>
<keyword evidence="1" id="KW-0812">Transmembrane</keyword>
<keyword evidence="1" id="KW-0472">Membrane</keyword>
<gene>
    <name evidence="2" type="ORF">AYP45_06940</name>
</gene>
<evidence type="ECO:0000256" key="1">
    <source>
        <dbReference type="SAM" id="Phobius"/>
    </source>
</evidence>
<evidence type="ECO:0000313" key="2">
    <source>
        <dbReference type="EMBL" id="OOP56747.1"/>
    </source>
</evidence>
<name>A0A1V4AUG1_9BACT</name>
<keyword evidence="1" id="KW-1133">Transmembrane helix</keyword>
<dbReference type="STRING" id="1004156.AYP45_06940"/>
<dbReference type="AlphaFoldDB" id="A0A1V4AUG1"/>
<dbReference type="EMBL" id="AYTS01000061">
    <property type="protein sequence ID" value="OOP56747.1"/>
    <property type="molecule type" value="Genomic_DNA"/>
</dbReference>
<comment type="caution">
    <text evidence="2">The sequence shown here is derived from an EMBL/GenBank/DDBJ whole genome shotgun (WGS) entry which is preliminary data.</text>
</comment>
<sequence>MNIKYFTFKHCEKFIFGIIVSYLIYTVICTFVIASLKIHNIDSKLLSLSAIIDRKLKTGVPPPINTDRKDAAQLELRLTTPPAASLSLRPDLFGNFIPGGSSRDITAKDLLKKSETPPSSGMEGTIPGTTEFILKGGTADRALIQVRKFYKDKWWAESFIIGRGEIIGGGRKIGPETVDFHTYCRLTEITPLAPKPFFTKKTTALQSEKNDFLGVSITEEKHTITTSQVTFEDKTGETYNVWIGEVVKLGTETVTVCPAANTMSTNQ</sequence>